<feature type="domain" description="Tyrosine specific protein phosphatases" evidence="3">
    <location>
        <begin position="49"/>
        <end position="105"/>
    </location>
</feature>
<reference evidence="4 5" key="1">
    <citation type="submission" date="2018-11" db="EMBL/GenBank/DDBJ databases">
        <authorList>
            <consortium name="Pathogen Informatics"/>
        </authorList>
    </citation>
    <scope>NUCLEOTIDE SEQUENCE [LARGE SCALE GENOMIC DNA]</scope>
</reference>
<feature type="compositionally biased region" description="Polar residues" evidence="1">
    <location>
        <begin position="19"/>
        <end position="30"/>
    </location>
</feature>
<sequence>MRQVNQARVALLQQHQSQFENGGTPGMQQNSTSPAAPVAPSTAASSLVGPMVVHCSAGVGRTGAFIAIDAQLERMKHENSVDIFGTVSRMRTQRNFMVQTEQQYAFLYEVLVEAARVSGAEVTVHSLYNYVLKLRQPAPTALLSQYFGEMGNGGVKANYGAPQPPSASVTSMDIEFQVRGHNAYFGKKCS</sequence>
<dbReference type="PANTHER" id="PTHR19134">
    <property type="entry name" value="RECEPTOR-TYPE TYROSINE-PROTEIN PHOSPHATASE"/>
    <property type="match status" value="1"/>
</dbReference>
<dbReference type="EMBL" id="UYRU01063904">
    <property type="protein sequence ID" value="VDN15868.1"/>
    <property type="molecule type" value="Genomic_DNA"/>
</dbReference>
<dbReference type="Proteomes" id="UP000281553">
    <property type="component" value="Unassembled WGS sequence"/>
</dbReference>
<dbReference type="InterPro" id="IPR029021">
    <property type="entry name" value="Prot-tyrosine_phosphatase-like"/>
</dbReference>
<dbReference type="SMART" id="SM00404">
    <property type="entry name" value="PTPc_motif"/>
    <property type="match status" value="1"/>
</dbReference>
<accession>A0A3P7M0I6</accession>
<keyword evidence="5" id="KW-1185">Reference proteome</keyword>
<feature type="compositionally biased region" description="Low complexity" evidence="1">
    <location>
        <begin position="31"/>
        <end position="41"/>
    </location>
</feature>
<feature type="region of interest" description="Disordered" evidence="1">
    <location>
        <begin position="19"/>
        <end position="41"/>
    </location>
</feature>
<organism evidence="4 5">
    <name type="scientific">Dibothriocephalus latus</name>
    <name type="common">Fish tapeworm</name>
    <name type="synonym">Diphyllobothrium latum</name>
    <dbReference type="NCBI Taxonomy" id="60516"/>
    <lineage>
        <taxon>Eukaryota</taxon>
        <taxon>Metazoa</taxon>
        <taxon>Spiralia</taxon>
        <taxon>Lophotrochozoa</taxon>
        <taxon>Platyhelminthes</taxon>
        <taxon>Cestoda</taxon>
        <taxon>Eucestoda</taxon>
        <taxon>Diphyllobothriidea</taxon>
        <taxon>Diphyllobothriidae</taxon>
        <taxon>Dibothriocephalus</taxon>
    </lineage>
</organism>
<dbReference type="Pfam" id="PF00102">
    <property type="entry name" value="Y_phosphatase"/>
    <property type="match status" value="1"/>
</dbReference>
<dbReference type="PROSITE" id="PS00383">
    <property type="entry name" value="TYR_PHOSPHATASE_1"/>
    <property type="match status" value="1"/>
</dbReference>
<dbReference type="PRINTS" id="PR00700">
    <property type="entry name" value="PRTYPHPHTASE"/>
</dbReference>
<gene>
    <name evidence="4" type="ORF">DILT_LOCUS11699</name>
</gene>
<dbReference type="InterPro" id="IPR050348">
    <property type="entry name" value="Protein-Tyr_Phosphatase"/>
</dbReference>
<evidence type="ECO:0000313" key="4">
    <source>
        <dbReference type="EMBL" id="VDN15868.1"/>
    </source>
</evidence>
<dbReference type="SUPFAM" id="SSF52799">
    <property type="entry name" value="(Phosphotyrosine protein) phosphatases II"/>
    <property type="match status" value="1"/>
</dbReference>
<dbReference type="AlphaFoldDB" id="A0A3P7M0I6"/>
<dbReference type="Gene3D" id="3.90.190.10">
    <property type="entry name" value="Protein tyrosine phosphatase superfamily"/>
    <property type="match status" value="1"/>
</dbReference>
<name>A0A3P7M0I6_DIBLA</name>
<feature type="domain" description="Tyrosine-protein phosphatase" evidence="2">
    <location>
        <begin position="1"/>
        <end position="114"/>
    </location>
</feature>
<protein>
    <recommendedName>
        <fullName evidence="6">Tyrosine-protein phosphatase domain-containing protein</fullName>
    </recommendedName>
</protein>
<evidence type="ECO:0000256" key="1">
    <source>
        <dbReference type="SAM" id="MobiDB-lite"/>
    </source>
</evidence>
<dbReference type="GO" id="GO:0004725">
    <property type="term" value="F:protein tyrosine phosphatase activity"/>
    <property type="evidence" value="ECO:0007669"/>
    <property type="project" value="InterPro"/>
</dbReference>
<dbReference type="InterPro" id="IPR000242">
    <property type="entry name" value="PTP_cat"/>
</dbReference>
<evidence type="ECO:0000313" key="5">
    <source>
        <dbReference type="Proteomes" id="UP000281553"/>
    </source>
</evidence>
<dbReference type="PANTHER" id="PTHR19134:SF203">
    <property type="entry name" value="RECEPTOR-TYPE TYROSINE-PROTEIN PHOSPHATASE F"/>
    <property type="match status" value="1"/>
</dbReference>
<evidence type="ECO:0000259" key="3">
    <source>
        <dbReference type="PROSITE" id="PS50056"/>
    </source>
</evidence>
<evidence type="ECO:0000259" key="2">
    <source>
        <dbReference type="PROSITE" id="PS50055"/>
    </source>
</evidence>
<dbReference type="InterPro" id="IPR003595">
    <property type="entry name" value="Tyr_Pase_cat"/>
</dbReference>
<proteinExistence type="predicted"/>
<dbReference type="InterPro" id="IPR016130">
    <property type="entry name" value="Tyr_Pase_AS"/>
</dbReference>
<dbReference type="PROSITE" id="PS50056">
    <property type="entry name" value="TYR_PHOSPHATASE_2"/>
    <property type="match status" value="1"/>
</dbReference>
<dbReference type="PROSITE" id="PS50055">
    <property type="entry name" value="TYR_PHOSPHATASE_PTP"/>
    <property type="match status" value="1"/>
</dbReference>
<evidence type="ECO:0008006" key="6">
    <source>
        <dbReference type="Google" id="ProtNLM"/>
    </source>
</evidence>
<dbReference type="GO" id="GO:0099560">
    <property type="term" value="P:synaptic membrane adhesion"/>
    <property type="evidence" value="ECO:0007669"/>
    <property type="project" value="TreeGrafter"/>
</dbReference>
<dbReference type="OrthoDB" id="6275554at2759"/>
<dbReference type="InterPro" id="IPR000387">
    <property type="entry name" value="Tyr_Pase_dom"/>
</dbReference>